<evidence type="ECO:0000313" key="2">
    <source>
        <dbReference type="EMBL" id="KAA1073956.1"/>
    </source>
</evidence>
<evidence type="ECO:0000313" key="3">
    <source>
        <dbReference type="EMBL" id="KAA1116323.1"/>
    </source>
</evidence>
<keyword evidence="4" id="KW-1185">Reference proteome</keyword>
<dbReference type="PANTHER" id="PTHR33096:SF1">
    <property type="entry name" value="CXC1-LIKE CYSTEINE CLUSTER ASSOCIATED WITH KDZ TRANSPOSASES DOMAIN-CONTAINING PROTEIN"/>
    <property type="match status" value="1"/>
</dbReference>
<dbReference type="Proteomes" id="UP000324748">
    <property type="component" value="Unassembled WGS sequence"/>
</dbReference>
<evidence type="ECO:0000313" key="5">
    <source>
        <dbReference type="Proteomes" id="UP000325313"/>
    </source>
</evidence>
<dbReference type="OrthoDB" id="2506566at2759"/>
<proteinExistence type="predicted"/>
<organism evidence="2 5">
    <name type="scientific">Puccinia graminis f. sp. tritici</name>
    <dbReference type="NCBI Taxonomy" id="56615"/>
    <lineage>
        <taxon>Eukaryota</taxon>
        <taxon>Fungi</taxon>
        <taxon>Dikarya</taxon>
        <taxon>Basidiomycota</taxon>
        <taxon>Pucciniomycotina</taxon>
        <taxon>Pucciniomycetes</taxon>
        <taxon>Pucciniales</taxon>
        <taxon>Pucciniaceae</taxon>
        <taxon>Puccinia</taxon>
    </lineage>
</organism>
<dbReference type="EMBL" id="VSWC01000003">
    <property type="protein sequence ID" value="KAA1116323.1"/>
    <property type="molecule type" value="Genomic_DNA"/>
</dbReference>
<accession>A0A5B0MCJ5</accession>
<reference evidence="4 5" key="1">
    <citation type="submission" date="2019-05" db="EMBL/GenBank/DDBJ databases">
        <title>Emergence of the Ug99 lineage of the wheat stem rust pathogen through somatic hybridization.</title>
        <authorList>
            <person name="Li F."/>
            <person name="Upadhyaya N.M."/>
            <person name="Sperschneider J."/>
            <person name="Matny O."/>
            <person name="Nguyen-Phuc H."/>
            <person name="Mago R."/>
            <person name="Raley C."/>
            <person name="Miller M.E."/>
            <person name="Silverstein K.A.T."/>
            <person name="Henningsen E."/>
            <person name="Hirsch C.D."/>
            <person name="Visser B."/>
            <person name="Pretorius Z.A."/>
            <person name="Steffenson B.J."/>
            <person name="Schwessinger B."/>
            <person name="Dodds P.N."/>
            <person name="Figueroa M."/>
        </authorList>
    </citation>
    <scope>NUCLEOTIDE SEQUENCE [LARGE SCALE GENOMIC DNA]</scope>
    <source>
        <strain evidence="3">21-0</strain>
        <strain evidence="2 5">Ug99</strain>
    </source>
</reference>
<comment type="caution">
    <text evidence="2">The sequence shown here is derived from an EMBL/GenBank/DDBJ whole genome shotgun (WGS) entry which is preliminary data.</text>
</comment>
<dbReference type="PANTHER" id="PTHR33096">
    <property type="entry name" value="CXC2 DOMAIN-CONTAINING PROTEIN"/>
    <property type="match status" value="1"/>
</dbReference>
<feature type="compositionally biased region" description="Acidic residues" evidence="1">
    <location>
        <begin position="297"/>
        <end position="331"/>
    </location>
</feature>
<feature type="region of interest" description="Disordered" evidence="1">
    <location>
        <begin position="297"/>
        <end position="357"/>
    </location>
</feature>
<dbReference type="Proteomes" id="UP000325313">
    <property type="component" value="Unassembled WGS sequence"/>
</dbReference>
<dbReference type="AlphaFoldDB" id="A0A5B0MCJ5"/>
<sequence length="357" mass="41163">MTRSPNNTLKEDFVTDDEQRLLLLLWNSKNQLYMQAVQLHGERQPYLDSKRIGTRLGTELKERIMKAMQNRQSAVKSLLDSFNELLGEFIEKFPNHQACDSSLYPLEYRTFSQWPLDHHFWNDGLYMRCKEPWAIDPNVRAGINCVLILSRVQEEFQLIAQELARAIGWAVAYYSRISDRITITYISRRIGLLANKTNTSEDIELDYIDNLELCGLSRLDKLRVIRKILRHHRSTHATLVGEWHSHVMWLCSHCQPANNRIALQQQWQQMRHEIRRDQAESVVVNTGEVDAALEEGVLEVGQDDGEDADGNWMTDEELEDNQEEQDQDLNTEESPAHTGDAGVSAEVGDLEQSSSLV</sequence>
<dbReference type="EMBL" id="VDEP01000474">
    <property type="protein sequence ID" value="KAA1073956.1"/>
    <property type="molecule type" value="Genomic_DNA"/>
</dbReference>
<evidence type="ECO:0000313" key="4">
    <source>
        <dbReference type="Proteomes" id="UP000324748"/>
    </source>
</evidence>
<protein>
    <submittedName>
        <fullName evidence="2">Uncharacterized protein</fullName>
    </submittedName>
</protein>
<evidence type="ECO:0000256" key="1">
    <source>
        <dbReference type="SAM" id="MobiDB-lite"/>
    </source>
</evidence>
<gene>
    <name evidence="3" type="ORF">PGT21_009497</name>
    <name evidence="2" type="ORF">PGTUg99_026467</name>
</gene>
<name>A0A5B0MCJ5_PUCGR</name>